<dbReference type="KEGG" id="npl:FGF80_18405"/>
<accession>A0A4P9TJW8</accession>
<feature type="domain" description="DUF8112" evidence="1">
    <location>
        <begin position="5"/>
        <end position="88"/>
    </location>
</feature>
<geneLocation type="plasmid" evidence="3">
    <name>pnpa70</name>
</geneLocation>
<sequence>MTADAADLLEWVPVAVGQRARCDRCGQTLRPNDRLEVLVISTGSLEAEIVARRCDHCSRGNIRTGTERECVLIRGRLAASVDGQDRSRIVLSGATVADRNE</sequence>
<evidence type="ECO:0000259" key="1">
    <source>
        <dbReference type="Pfam" id="PF26417"/>
    </source>
</evidence>
<dbReference type="EMBL" id="CP040639">
    <property type="protein sequence ID" value="QCW05223.1"/>
    <property type="molecule type" value="Genomic_DNA"/>
</dbReference>
<dbReference type="RefSeq" id="WP_138655680.1">
    <property type="nucleotide sequence ID" value="NZ_CP040639.1"/>
</dbReference>
<keyword evidence="3" id="KW-1185">Reference proteome</keyword>
<dbReference type="Proteomes" id="UP000307562">
    <property type="component" value="Plasmid pNPA70"/>
</dbReference>
<reference evidence="3" key="1">
    <citation type="submission" date="2019-05" db="EMBL/GenBank/DDBJ databases">
        <title>Complete Genome Sequence and Methylation Pattern of the Halophilic Archaeon Natrinema pallidum BOL6-1.</title>
        <authorList>
            <person name="DasSarma P."/>
            <person name="DasSarma B.P."/>
            <person name="DasSarma S.L."/>
            <person name="Martinez F.L."/>
            <person name="Guzman D."/>
            <person name="Roberts R.J."/>
            <person name="DasSarma S."/>
        </authorList>
    </citation>
    <scope>NUCLEOTIDE SEQUENCE [LARGE SCALE GENOMIC DNA]</scope>
    <source>
        <strain evidence="3">BOL6-1</strain>
        <plasmid evidence="3">pnpa70</plasmid>
    </source>
</reference>
<organism evidence="2 3">
    <name type="scientific">Natrinema pallidum</name>
    <dbReference type="NCBI Taxonomy" id="69527"/>
    <lineage>
        <taxon>Archaea</taxon>
        <taxon>Methanobacteriati</taxon>
        <taxon>Methanobacteriota</taxon>
        <taxon>Stenosarchaea group</taxon>
        <taxon>Halobacteria</taxon>
        <taxon>Halobacteriales</taxon>
        <taxon>Natrialbaceae</taxon>
        <taxon>Natrinema</taxon>
    </lineage>
</organism>
<protein>
    <recommendedName>
        <fullName evidence="1">DUF8112 domain-containing protein</fullName>
    </recommendedName>
</protein>
<name>A0A4P9TJW8_9EURY</name>
<proteinExistence type="predicted"/>
<dbReference type="GeneID" id="96158109"/>
<evidence type="ECO:0000313" key="2">
    <source>
        <dbReference type="EMBL" id="QCW05223.1"/>
    </source>
</evidence>
<dbReference type="AlphaFoldDB" id="A0A4P9TJW8"/>
<keyword evidence="2" id="KW-0614">Plasmid</keyword>
<gene>
    <name evidence="2" type="ORF">FGF80_18405</name>
</gene>
<evidence type="ECO:0000313" key="3">
    <source>
        <dbReference type="Proteomes" id="UP000307562"/>
    </source>
</evidence>
<dbReference type="InterPro" id="IPR058425">
    <property type="entry name" value="DUF8112"/>
</dbReference>
<dbReference type="Pfam" id="PF26417">
    <property type="entry name" value="DUF8112"/>
    <property type="match status" value="1"/>
</dbReference>